<dbReference type="Proteomes" id="UP000230251">
    <property type="component" value="Unassembled WGS sequence"/>
</dbReference>
<organism evidence="1 2">
    <name type="scientific">Candidatus Uhrbacteria bacterium CG_4_9_14_0_2_um_filter_41_50</name>
    <dbReference type="NCBI Taxonomy" id="1975031"/>
    <lineage>
        <taxon>Bacteria</taxon>
        <taxon>Candidatus Uhriibacteriota</taxon>
    </lineage>
</organism>
<reference evidence="2" key="1">
    <citation type="submission" date="2017-09" db="EMBL/GenBank/DDBJ databases">
        <title>Depth-based differentiation of microbial function through sediment-hosted aquifers and enrichment of novel symbionts in the deep terrestrial subsurface.</title>
        <authorList>
            <person name="Probst A.J."/>
            <person name="Ladd B."/>
            <person name="Jarett J.K."/>
            <person name="Geller-Mcgrath D.E."/>
            <person name="Sieber C.M.K."/>
            <person name="Emerson J.B."/>
            <person name="Anantharaman K."/>
            <person name="Thomas B.C."/>
            <person name="Malmstrom R."/>
            <person name="Stieglmeier M."/>
            <person name="Klingl A."/>
            <person name="Woyke T."/>
            <person name="Ryan C.M."/>
            <person name="Banfield J.F."/>
        </authorList>
    </citation>
    <scope>NUCLEOTIDE SEQUENCE [LARGE SCALE GENOMIC DNA]</scope>
</reference>
<evidence type="ECO:0000313" key="1">
    <source>
        <dbReference type="EMBL" id="PJC24959.1"/>
    </source>
</evidence>
<accession>A0A2M8EQD8</accession>
<sequence length="96" mass="10392">MAYNVADMRSFAHSLFKFNNCVRNLGERRATSEPHIVLLCAPSRHVSAARAQCGRAEHSEAKECSLVIPIAFLTFTASIKTDLIPFGGGARGKSKG</sequence>
<evidence type="ECO:0000313" key="2">
    <source>
        <dbReference type="Proteomes" id="UP000230251"/>
    </source>
</evidence>
<proteinExistence type="predicted"/>
<name>A0A2M8EQD8_9BACT</name>
<comment type="caution">
    <text evidence="1">The sequence shown here is derived from an EMBL/GenBank/DDBJ whole genome shotgun (WGS) entry which is preliminary data.</text>
</comment>
<dbReference type="AlphaFoldDB" id="A0A2M8EQD8"/>
<protein>
    <submittedName>
        <fullName evidence="1">Uncharacterized protein</fullName>
    </submittedName>
</protein>
<gene>
    <name evidence="1" type="ORF">CO057_00090</name>
</gene>
<dbReference type="EMBL" id="PFSI01000003">
    <property type="protein sequence ID" value="PJC24959.1"/>
    <property type="molecule type" value="Genomic_DNA"/>
</dbReference>